<gene>
    <name evidence="9" type="ORF">B2M26_05980</name>
</gene>
<dbReference type="GO" id="GO:0006508">
    <property type="term" value="P:proteolysis"/>
    <property type="evidence" value="ECO:0007669"/>
    <property type="project" value="UniProtKB-KW"/>
</dbReference>
<dbReference type="AlphaFoldDB" id="A0A1V4EUH9"/>
<dbReference type="PANTHER" id="PTHR30471">
    <property type="entry name" value="DNA REPAIR PROTEIN RADC"/>
    <property type="match status" value="1"/>
</dbReference>
<dbReference type="OrthoDB" id="9804482at2"/>
<proteinExistence type="inferred from homology"/>
<dbReference type="SUPFAM" id="SSF47781">
    <property type="entry name" value="RuvA domain 2-like"/>
    <property type="match status" value="1"/>
</dbReference>
<dbReference type="Proteomes" id="UP000190229">
    <property type="component" value="Unassembled WGS sequence"/>
</dbReference>
<protein>
    <recommendedName>
        <fullName evidence="8">MPN domain-containing protein</fullName>
    </recommendedName>
</protein>
<dbReference type="PANTHER" id="PTHR30471:SF3">
    <property type="entry name" value="UPF0758 PROTEIN YEES-RELATED"/>
    <property type="match status" value="1"/>
</dbReference>
<dbReference type="PROSITE" id="PS50249">
    <property type="entry name" value="MPN"/>
    <property type="match status" value="1"/>
</dbReference>
<keyword evidence="10" id="KW-1185">Reference proteome</keyword>
<keyword evidence="3" id="KW-0479">Metal-binding</keyword>
<dbReference type="InterPro" id="IPR010994">
    <property type="entry name" value="RuvA_2-like"/>
</dbReference>
<dbReference type="InterPro" id="IPR046778">
    <property type="entry name" value="UPF0758_N"/>
</dbReference>
<dbReference type="CDD" id="cd08071">
    <property type="entry name" value="MPN_DUF2466"/>
    <property type="match status" value="1"/>
</dbReference>
<reference evidence="9 10" key="1">
    <citation type="submission" date="2017-02" db="EMBL/GenBank/DDBJ databases">
        <title>Draft genome of Acidibacillus ferrooxidans Huett2.</title>
        <authorList>
            <person name="Schopf S."/>
        </authorList>
    </citation>
    <scope>NUCLEOTIDE SEQUENCE [LARGE SCALE GENOMIC DNA]</scope>
    <source>
        <strain evidence="9 10">Huett2</strain>
    </source>
</reference>
<dbReference type="GO" id="GO:0046872">
    <property type="term" value="F:metal ion binding"/>
    <property type="evidence" value="ECO:0007669"/>
    <property type="project" value="UniProtKB-KW"/>
</dbReference>
<accession>A0A1V4EUH9</accession>
<evidence type="ECO:0000256" key="4">
    <source>
        <dbReference type="ARBA" id="ARBA00022801"/>
    </source>
</evidence>
<dbReference type="InterPro" id="IPR001405">
    <property type="entry name" value="UPF0758"/>
</dbReference>
<comment type="caution">
    <text evidence="9">The sequence shown here is derived from an EMBL/GenBank/DDBJ whole genome shotgun (WGS) entry which is preliminary data.</text>
</comment>
<evidence type="ECO:0000256" key="2">
    <source>
        <dbReference type="ARBA" id="ARBA00022670"/>
    </source>
</evidence>
<dbReference type="Pfam" id="PF20582">
    <property type="entry name" value="UPF0758_N"/>
    <property type="match status" value="1"/>
</dbReference>
<dbReference type="InterPro" id="IPR025657">
    <property type="entry name" value="RadC_JAB"/>
</dbReference>
<organism evidence="9 10">
    <name type="scientific">Ferroacidibacillus organovorans</name>
    <dbReference type="NCBI Taxonomy" id="1765683"/>
    <lineage>
        <taxon>Bacteria</taxon>
        <taxon>Bacillati</taxon>
        <taxon>Bacillota</taxon>
        <taxon>Bacilli</taxon>
        <taxon>Bacillales</taxon>
        <taxon>Alicyclobacillaceae</taxon>
        <taxon>Ferroacidibacillus</taxon>
    </lineage>
</organism>
<dbReference type="NCBIfam" id="TIGR00608">
    <property type="entry name" value="radc"/>
    <property type="match status" value="1"/>
</dbReference>
<keyword evidence="5" id="KW-0862">Zinc</keyword>
<evidence type="ECO:0000259" key="8">
    <source>
        <dbReference type="PROSITE" id="PS50249"/>
    </source>
</evidence>
<evidence type="ECO:0000256" key="5">
    <source>
        <dbReference type="ARBA" id="ARBA00022833"/>
    </source>
</evidence>
<dbReference type="GO" id="GO:0008237">
    <property type="term" value="F:metallopeptidase activity"/>
    <property type="evidence" value="ECO:0007669"/>
    <property type="project" value="UniProtKB-KW"/>
</dbReference>
<evidence type="ECO:0000313" key="9">
    <source>
        <dbReference type="EMBL" id="OPG16424.1"/>
    </source>
</evidence>
<dbReference type="PROSITE" id="PS01302">
    <property type="entry name" value="UPF0758"/>
    <property type="match status" value="1"/>
</dbReference>
<feature type="domain" description="MPN" evidence="8">
    <location>
        <begin position="112"/>
        <end position="234"/>
    </location>
</feature>
<dbReference type="Gene3D" id="1.10.150.20">
    <property type="entry name" value="5' to 3' exonuclease, C-terminal subdomain"/>
    <property type="match status" value="1"/>
</dbReference>
<keyword evidence="2" id="KW-0645">Protease</keyword>
<keyword evidence="6" id="KW-0482">Metalloprotease</keyword>
<dbReference type="InterPro" id="IPR020891">
    <property type="entry name" value="UPF0758_CS"/>
</dbReference>
<dbReference type="Gene3D" id="3.40.140.10">
    <property type="entry name" value="Cytidine Deaminase, domain 2"/>
    <property type="match status" value="1"/>
</dbReference>
<comment type="similarity">
    <text evidence="1 7">Belongs to the UPF0758 family.</text>
</comment>
<evidence type="ECO:0000256" key="3">
    <source>
        <dbReference type="ARBA" id="ARBA00022723"/>
    </source>
</evidence>
<evidence type="ECO:0000256" key="6">
    <source>
        <dbReference type="ARBA" id="ARBA00023049"/>
    </source>
</evidence>
<evidence type="ECO:0000313" key="10">
    <source>
        <dbReference type="Proteomes" id="UP000190229"/>
    </source>
</evidence>
<dbReference type="InterPro" id="IPR037518">
    <property type="entry name" value="MPN"/>
</dbReference>
<sequence length="241" mass="26464">MTERRAQERGTLMMDRPLAERPRERMVQRGAQSLSTSELLALLLGTGRRGVSALDLADDLLSKMGGLRELLEADVRELRQIPGVGHAKALAVLAAIELGRRVSALGGEAIVKIGSPKDAADYVMDKLRFLKKEHFFTIHLDTKHQIIGEETVSVGSLNASIVHPREIFKTPLRRSAAAIICAHNHPSGDPTPSPEDISVTQRLVRAGTILGIEVLDHIVIGDKRYISLRERGFMDAAIEME</sequence>
<evidence type="ECO:0000256" key="7">
    <source>
        <dbReference type="RuleBase" id="RU003797"/>
    </source>
</evidence>
<dbReference type="EMBL" id="MWPS01000016">
    <property type="protein sequence ID" value="OPG16424.1"/>
    <property type="molecule type" value="Genomic_DNA"/>
</dbReference>
<keyword evidence="4" id="KW-0378">Hydrolase</keyword>
<dbReference type="Pfam" id="PF04002">
    <property type="entry name" value="RadC"/>
    <property type="match status" value="1"/>
</dbReference>
<dbReference type="RefSeq" id="WP_079290208.1">
    <property type="nucleotide sequence ID" value="NZ_LSUQ01000019.1"/>
</dbReference>
<name>A0A1V4EUH9_9BACL</name>
<dbReference type="NCBIfam" id="NF000642">
    <property type="entry name" value="PRK00024.1"/>
    <property type="match status" value="1"/>
</dbReference>
<evidence type="ECO:0000256" key="1">
    <source>
        <dbReference type="ARBA" id="ARBA00010243"/>
    </source>
</evidence>